<organism evidence="1 2">
    <name type="scientific">Cephus cinctus</name>
    <name type="common">Wheat stem sawfly</name>
    <dbReference type="NCBI Taxonomy" id="211228"/>
    <lineage>
        <taxon>Eukaryota</taxon>
        <taxon>Metazoa</taxon>
        <taxon>Ecdysozoa</taxon>
        <taxon>Arthropoda</taxon>
        <taxon>Hexapoda</taxon>
        <taxon>Insecta</taxon>
        <taxon>Pterygota</taxon>
        <taxon>Neoptera</taxon>
        <taxon>Endopterygota</taxon>
        <taxon>Hymenoptera</taxon>
        <taxon>Cephoidea</taxon>
        <taxon>Cephidae</taxon>
        <taxon>Cephus</taxon>
    </lineage>
</organism>
<accession>A0AAJ7BZB8</accession>
<dbReference type="AlphaFoldDB" id="A0AAJ7BZB8"/>
<sequence>MEYKTEGSVCASNVPSDYQTQKTDIQDLEKLHLLKEGISETIAENNALSAEIITLLKELKLEINYLPIDIKEGLQNVSLILKSEGLAEVDETALMICREQRRIQERKNRLKDKQLKVKYNMLFDRYKNLEKKLTTVQDAVVSVKDITEKYEADSENHYTNEILMNTKLNEYKEALDKLIAELDSMDVADLDPDTIRKKSKKFLEVQGELAEVNQFLKQYGNVPPNLLQAKALVAAKQKEYENICLMVSEESNYN</sequence>
<dbReference type="RefSeq" id="XP_015598160.1">
    <property type="nucleotide sequence ID" value="XM_015742674.2"/>
</dbReference>
<dbReference type="KEGG" id="ccin:107269138"/>
<reference evidence="2" key="1">
    <citation type="submission" date="2025-08" db="UniProtKB">
        <authorList>
            <consortium name="RefSeq"/>
        </authorList>
    </citation>
    <scope>IDENTIFICATION</scope>
</reference>
<evidence type="ECO:0000313" key="1">
    <source>
        <dbReference type="Proteomes" id="UP000694920"/>
    </source>
</evidence>
<dbReference type="GeneID" id="107269138"/>
<gene>
    <name evidence="2" type="primary">LOC107269138</name>
</gene>
<dbReference type="Proteomes" id="UP000694920">
    <property type="component" value="Unplaced"/>
</dbReference>
<keyword evidence="1" id="KW-1185">Reference proteome</keyword>
<proteinExistence type="predicted"/>
<protein>
    <submittedName>
        <fullName evidence="2">Uncharacterized protein LOC107269138</fullName>
    </submittedName>
</protein>
<name>A0AAJ7BZB8_CEPCN</name>
<evidence type="ECO:0000313" key="2">
    <source>
        <dbReference type="RefSeq" id="XP_015598160.1"/>
    </source>
</evidence>